<accession>A1B2G2</accession>
<evidence type="ECO:0000313" key="2">
    <source>
        <dbReference type="Proteomes" id="UP000000361"/>
    </source>
</evidence>
<keyword evidence="2" id="KW-1185">Reference proteome</keyword>
<dbReference type="Proteomes" id="UP000000361">
    <property type="component" value="Chromosome 1"/>
</dbReference>
<dbReference type="STRING" id="318586.Pden_1606"/>
<organism evidence="1 2">
    <name type="scientific">Paracoccus denitrificans (strain Pd 1222)</name>
    <dbReference type="NCBI Taxonomy" id="318586"/>
    <lineage>
        <taxon>Bacteria</taxon>
        <taxon>Pseudomonadati</taxon>
        <taxon>Pseudomonadota</taxon>
        <taxon>Alphaproteobacteria</taxon>
        <taxon>Rhodobacterales</taxon>
        <taxon>Paracoccaceae</taxon>
        <taxon>Paracoccus</taxon>
    </lineage>
</organism>
<dbReference type="EMBL" id="CP000489">
    <property type="protein sequence ID" value="ABL69706.1"/>
    <property type="molecule type" value="Genomic_DNA"/>
</dbReference>
<protein>
    <submittedName>
        <fullName evidence="1">Methyltransferase type 12</fullName>
    </submittedName>
</protein>
<proteinExistence type="predicted"/>
<evidence type="ECO:0000313" key="1">
    <source>
        <dbReference type="EMBL" id="ABL69706.1"/>
    </source>
</evidence>
<gene>
    <name evidence="1" type="ordered locus">Pden_1606</name>
</gene>
<dbReference type="PANTHER" id="PTHR37886:SF1">
    <property type="entry name" value="S-ADENOSYL-L-METHIONINE-DEPENDENT METHYLTRANSFERASES SUPERFAMILY PROTEIN"/>
    <property type="match status" value="1"/>
</dbReference>
<dbReference type="GO" id="GO:0008168">
    <property type="term" value="F:methyltransferase activity"/>
    <property type="evidence" value="ECO:0007669"/>
    <property type="project" value="UniProtKB-KW"/>
</dbReference>
<reference evidence="2" key="1">
    <citation type="submission" date="2006-12" db="EMBL/GenBank/DDBJ databases">
        <title>Complete sequence of chromosome 1 of Paracoccus denitrificans PD1222.</title>
        <authorList>
            <person name="Copeland A."/>
            <person name="Lucas S."/>
            <person name="Lapidus A."/>
            <person name="Barry K."/>
            <person name="Detter J.C."/>
            <person name="Glavina del Rio T."/>
            <person name="Hammon N."/>
            <person name="Israni S."/>
            <person name="Dalin E."/>
            <person name="Tice H."/>
            <person name="Pitluck S."/>
            <person name="Munk A.C."/>
            <person name="Brettin T."/>
            <person name="Bruce D."/>
            <person name="Han C."/>
            <person name="Tapia R."/>
            <person name="Gilna P."/>
            <person name="Schmutz J."/>
            <person name="Larimer F."/>
            <person name="Land M."/>
            <person name="Hauser L."/>
            <person name="Kyrpides N."/>
            <person name="Lykidis A."/>
            <person name="Spiro S."/>
            <person name="Richardson D.J."/>
            <person name="Moir J.W.B."/>
            <person name="Ferguson S.J."/>
            <person name="van Spanning R.J.M."/>
            <person name="Richardson P."/>
        </authorList>
    </citation>
    <scope>NUCLEOTIDE SEQUENCE [LARGE SCALE GENOMIC DNA]</scope>
    <source>
        <strain evidence="2">Pd 1222</strain>
    </source>
</reference>
<keyword evidence="1" id="KW-0489">Methyltransferase</keyword>
<dbReference type="EnsemblBacteria" id="ABL69706">
    <property type="protein sequence ID" value="ABL69706"/>
    <property type="gene ID" value="Pden_1606"/>
</dbReference>
<dbReference type="KEGG" id="pde:Pden_1606"/>
<name>A1B2G2_PARDP</name>
<dbReference type="Pfam" id="PF13489">
    <property type="entry name" value="Methyltransf_23"/>
    <property type="match status" value="1"/>
</dbReference>
<dbReference type="Gene3D" id="3.40.50.150">
    <property type="entry name" value="Vaccinia Virus protein VP39"/>
    <property type="match status" value="1"/>
</dbReference>
<dbReference type="PANTHER" id="PTHR37886">
    <property type="entry name" value="S-ADENOSYL-L-METHIONINE-DEPENDENT METHYLTRANSFERASES SUPERFAMILY PROTEIN"/>
    <property type="match status" value="1"/>
</dbReference>
<sequence length="278" mass="31762">MQPAQVAAPPDTIPFSRRKRVDNIALSEKEDLHNQFGETEEIGGNHYRAYVGPPNYYDLIGATQFYLLTLFGMRETSSLLDIGCGSLRGGRFAIMYLRPGRYYGIDPEEWAIRDGLKSHFNEELVQRRKPNFVIDGDFAFTKFGRKFDLMMAHSIFTHAPQWQIAKCMAEAKKVMVPQTVFLATFFETLDGSDYQGDAWLYPDIVRYRRETIAQIVHEAGLECHHVEWPHPFNQKWIAVTLPGAGLDVARALSGQIYSYEATLERRRTDTTWPGSATN</sequence>
<dbReference type="HOGENOM" id="CLU_087603_0_0_5"/>
<keyword evidence="1" id="KW-0808">Transferase</keyword>
<dbReference type="AlphaFoldDB" id="A1B2G2"/>
<dbReference type="SUPFAM" id="SSF53335">
    <property type="entry name" value="S-adenosyl-L-methionine-dependent methyltransferases"/>
    <property type="match status" value="1"/>
</dbReference>
<dbReference type="eggNOG" id="COG0500">
    <property type="taxonomic scope" value="Bacteria"/>
</dbReference>
<dbReference type="InterPro" id="IPR029063">
    <property type="entry name" value="SAM-dependent_MTases_sf"/>
</dbReference>
<dbReference type="GO" id="GO:0032259">
    <property type="term" value="P:methylation"/>
    <property type="evidence" value="ECO:0007669"/>
    <property type="project" value="UniProtKB-KW"/>
</dbReference>